<evidence type="ECO:0000313" key="5">
    <source>
        <dbReference type="Proteomes" id="UP001141806"/>
    </source>
</evidence>
<dbReference type="InterPro" id="IPR015421">
    <property type="entry name" value="PyrdxlP-dep_Trfase_major"/>
</dbReference>
<name>A0A9Q0HE91_9MAGN</name>
<dbReference type="Gene3D" id="3.90.1150.10">
    <property type="entry name" value="Aspartate Aminotransferase, domain 1"/>
    <property type="match status" value="1"/>
</dbReference>
<dbReference type="SUPFAM" id="SSF53383">
    <property type="entry name" value="PLP-dependent transferases"/>
    <property type="match status" value="1"/>
</dbReference>
<proteinExistence type="predicted"/>
<evidence type="ECO:0000256" key="1">
    <source>
        <dbReference type="ARBA" id="ARBA00022898"/>
    </source>
</evidence>
<dbReference type="InterPro" id="IPR000192">
    <property type="entry name" value="Aminotrans_V_dom"/>
</dbReference>
<dbReference type="InterPro" id="IPR015422">
    <property type="entry name" value="PyrdxlP-dep_Trfase_small"/>
</dbReference>
<dbReference type="PANTHER" id="PTHR43586:SF8">
    <property type="entry name" value="CYSTEINE DESULFURASE 1, CHLOROPLASTIC"/>
    <property type="match status" value="1"/>
</dbReference>
<feature type="region of interest" description="Disordered" evidence="2">
    <location>
        <begin position="595"/>
        <end position="616"/>
    </location>
</feature>
<dbReference type="EMBL" id="JAMYWD010000008">
    <property type="protein sequence ID" value="KAJ4963626.1"/>
    <property type="molecule type" value="Genomic_DNA"/>
</dbReference>
<dbReference type="AlphaFoldDB" id="A0A9Q0HE91"/>
<dbReference type="InterPro" id="IPR015424">
    <property type="entry name" value="PyrdxlP-dep_Trfase"/>
</dbReference>
<gene>
    <name evidence="4" type="ORF">NE237_023565</name>
</gene>
<dbReference type="Proteomes" id="UP001141806">
    <property type="component" value="Unassembled WGS sequence"/>
</dbReference>
<dbReference type="Pfam" id="PF00266">
    <property type="entry name" value="Aminotran_5"/>
    <property type="match status" value="1"/>
</dbReference>
<sequence length="658" mass="73370">MLMLIMLTTHKIPSSIKSTTTVVSDDHHIYPSESSLPVFEREVTKNDPPETKLEWLSSQIIGANVEFNTPFGNRLLTYADHTASGRGLRYIEDFIANKVLPFYGNTHTSDSYVGHNTTKMVKEATRYIKTCLGGGPDDALIFCGSGTTAAIKRLQEVMGIAVPSTMRDRVVQILRNEERWVVFVGPYEHHSNLLSWRNSLAEVIEIGLDEDGLLDMGDLRCKLEAYKDSNRPMLGSFSACSNVTGIYSDTRAIARLLHQHGAFACFDYAGSGPYVEIDMRSGDLEGYDAIFLSPHKFLGGPGTPGILLMNKVLYQLRSSAPSTSGGGTIAFVNGFNEEHTLYYEDVEEREDAGTPPIIQKIRASLAFWVKDFIGYNVIENKDQVYISAALKRLLPNRNISVLGNTSVLRQAIISFLIFPVTDSPSYDKKTENGIHGEDGKDSRSFSTWSESGNKIDKPLHGPFVGKLLNDLFGIQARSGCACAAPYGHQLLGIDEARSLAFRSAIQKGYSGLKPGWTRLSFSYYMSKEEFEFILSALEFIATYGQQFLPLYSFNWKTGNWVFKSRGFMEKILGEHNYTLKSRDFSVNEAKPGMKVVSDGSRDGDGDDYVDHEESSNGGISRYTSYLQTANYWASLLPKFPPQRRVPKDLDPSLVHFRV</sequence>
<reference evidence="4" key="1">
    <citation type="journal article" date="2023" name="Plant J.">
        <title>The genome of the king protea, Protea cynaroides.</title>
        <authorList>
            <person name="Chang J."/>
            <person name="Duong T.A."/>
            <person name="Schoeman C."/>
            <person name="Ma X."/>
            <person name="Roodt D."/>
            <person name="Barker N."/>
            <person name="Li Z."/>
            <person name="Van de Peer Y."/>
            <person name="Mizrachi E."/>
        </authorList>
    </citation>
    <scope>NUCLEOTIDE SEQUENCE</scope>
    <source>
        <tissue evidence="4">Young leaves</tissue>
    </source>
</reference>
<dbReference type="PANTHER" id="PTHR43586">
    <property type="entry name" value="CYSTEINE DESULFURASE"/>
    <property type="match status" value="1"/>
</dbReference>
<keyword evidence="1" id="KW-0663">Pyridoxal phosphate</keyword>
<organism evidence="4 5">
    <name type="scientific">Protea cynaroides</name>
    <dbReference type="NCBI Taxonomy" id="273540"/>
    <lineage>
        <taxon>Eukaryota</taxon>
        <taxon>Viridiplantae</taxon>
        <taxon>Streptophyta</taxon>
        <taxon>Embryophyta</taxon>
        <taxon>Tracheophyta</taxon>
        <taxon>Spermatophyta</taxon>
        <taxon>Magnoliopsida</taxon>
        <taxon>Proteales</taxon>
        <taxon>Proteaceae</taxon>
        <taxon>Protea</taxon>
    </lineage>
</organism>
<feature type="domain" description="Aminotransferase class V" evidence="3">
    <location>
        <begin position="80"/>
        <end position="417"/>
    </location>
</feature>
<evidence type="ECO:0000256" key="2">
    <source>
        <dbReference type="SAM" id="MobiDB-lite"/>
    </source>
</evidence>
<protein>
    <recommendedName>
        <fullName evidence="3">Aminotransferase class V domain-containing protein</fullName>
    </recommendedName>
</protein>
<evidence type="ECO:0000259" key="3">
    <source>
        <dbReference type="Pfam" id="PF00266"/>
    </source>
</evidence>
<keyword evidence="5" id="KW-1185">Reference proteome</keyword>
<dbReference type="OrthoDB" id="420046at2759"/>
<dbReference type="Gene3D" id="3.40.640.10">
    <property type="entry name" value="Type I PLP-dependent aspartate aminotransferase-like (Major domain)"/>
    <property type="match status" value="1"/>
</dbReference>
<comment type="caution">
    <text evidence="4">The sequence shown here is derived from an EMBL/GenBank/DDBJ whole genome shotgun (WGS) entry which is preliminary data.</text>
</comment>
<evidence type="ECO:0000313" key="4">
    <source>
        <dbReference type="EMBL" id="KAJ4963626.1"/>
    </source>
</evidence>
<accession>A0A9Q0HE91</accession>